<evidence type="ECO:0000256" key="5">
    <source>
        <dbReference type="ARBA" id="ARBA00022833"/>
    </source>
</evidence>
<dbReference type="Pfam" id="PF00246">
    <property type="entry name" value="Peptidase_M14"/>
    <property type="match status" value="1"/>
</dbReference>
<organism evidence="9 10">
    <name type="scientific">Iphiclides podalirius</name>
    <name type="common">scarce swallowtail</name>
    <dbReference type="NCBI Taxonomy" id="110791"/>
    <lineage>
        <taxon>Eukaryota</taxon>
        <taxon>Metazoa</taxon>
        <taxon>Ecdysozoa</taxon>
        <taxon>Arthropoda</taxon>
        <taxon>Hexapoda</taxon>
        <taxon>Insecta</taxon>
        <taxon>Pterygota</taxon>
        <taxon>Neoptera</taxon>
        <taxon>Endopterygota</taxon>
        <taxon>Lepidoptera</taxon>
        <taxon>Glossata</taxon>
        <taxon>Ditrysia</taxon>
        <taxon>Papilionoidea</taxon>
        <taxon>Papilionidae</taxon>
        <taxon>Papilioninae</taxon>
        <taxon>Iphiclides</taxon>
    </lineage>
</organism>
<evidence type="ECO:0000256" key="6">
    <source>
        <dbReference type="ARBA" id="ARBA00023049"/>
    </source>
</evidence>
<reference evidence="9" key="1">
    <citation type="submission" date="2022-03" db="EMBL/GenBank/DDBJ databases">
        <authorList>
            <person name="Martin H S."/>
        </authorList>
    </citation>
    <scope>NUCLEOTIDE SEQUENCE</scope>
</reference>
<evidence type="ECO:0000313" key="9">
    <source>
        <dbReference type="EMBL" id="CAH2042299.1"/>
    </source>
</evidence>
<evidence type="ECO:0000313" key="10">
    <source>
        <dbReference type="Proteomes" id="UP000837857"/>
    </source>
</evidence>
<keyword evidence="4" id="KW-0378">Hydrolase</keyword>
<keyword evidence="3" id="KW-0645">Protease</keyword>
<dbReference type="PROSITE" id="PS52035">
    <property type="entry name" value="PEPTIDASE_M14"/>
    <property type="match status" value="1"/>
</dbReference>
<keyword evidence="6" id="KW-0482">Metalloprotease</keyword>
<evidence type="ECO:0000259" key="8">
    <source>
        <dbReference type="PROSITE" id="PS52035"/>
    </source>
</evidence>
<dbReference type="Proteomes" id="UP000837857">
    <property type="component" value="Chromosome 14"/>
</dbReference>
<comment type="cofactor">
    <cofactor evidence="1">
        <name>Zn(2+)</name>
        <dbReference type="ChEBI" id="CHEBI:29105"/>
    </cofactor>
</comment>
<feature type="domain" description="Peptidase M14" evidence="8">
    <location>
        <begin position="50"/>
        <end position="370"/>
    </location>
</feature>
<sequence length="370" mass="42573">MKGILEIVCFYFIATNNVVFVQHCGCRDMNPCYKRMLETLLDDNEEPCVENSEIGTISITVFLKALEAFCGKIVTVYNQSLTYQKRNLYEVVLDRNDDKTTTRSNKPVIFLDAGQQGGVEPVNFALIIIEQLVGCKEHNVMSRNVRWVILPNTNPDGREFTRFNIMPWRKNVRLSDDNKINGVDITRNFDDSFHDCGLITNGYSPEFQGNKPLSESESVFITTALNKYKNKLRAYLSIRRDGHALLYPYASTNNTAPGIYKLQEKAAEIVSKVNHKSGFIEMLVTTSINEMNGRPQCGHSVDYVFNKFNQPYAYEMRVYLENDHRMMKKFQALPRGYDTTLKVGYLSVIKELYNLVISEHRNRTFAKRVI</sequence>
<keyword evidence="5" id="KW-0862">Zinc</keyword>
<proteinExistence type="inferred from homology"/>
<evidence type="ECO:0000256" key="2">
    <source>
        <dbReference type="ARBA" id="ARBA00005988"/>
    </source>
</evidence>
<evidence type="ECO:0000256" key="4">
    <source>
        <dbReference type="ARBA" id="ARBA00022801"/>
    </source>
</evidence>
<evidence type="ECO:0000256" key="3">
    <source>
        <dbReference type="ARBA" id="ARBA00022670"/>
    </source>
</evidence>
<dbReference type="InterPro" id="IPR000834">
    <property type="entry name" value="Peptidase_M14"/>
</dbReference>
<keyword evidence="10" id="KW-1185">Reference proteome</keyword>
<gene>
    <name evidence="9" type="ORF">IPOD504_LOCUS3718</name>
</gene>
<dbReference type="SMART" id="SM00631">
    <property type="entry name" value="Zn_pept"/>
    <property type="match status" value="1"/>
</dbReference>
<feature type="non-terminal residue" evidence="9">
    <location>
        <position position="1"/>
    </location>
</feature>
<dbReference type="PANTHER" id="PTHR11705:SF143">
    <property type="entry name" value="SLL0236 PROTEIN"/>
    <property type="match status" value="1"/>
</dbReference>
<name>A0ABN8I3X9_9NEOP</name>
<protein>
    <recommendedName>
        <fullName evidence="8">Peptidase M14 domain-containing protein</fullName>
    </recommendedName>
</protein>
<dbReference type="Gene3D" id="3.40.630.10">
    <property type="entry name" value="Zn peptidases"/>
    <property type="match status" value="1"/>
</dbReference>
<dbReference type="PANTHER" id="PTHR11705">
    <property type="entry name" value="PROTEASE FAMILY M14 CARBOXYPEPTIDASE A,B"/>
    <property type="match status" value="1"/>
</dbReference>
<evidence type="ECO:0000256" key="7">
    <source>
        <dbReference type="PROSITE-ProRule" id="PRU01379"/>
    </source>
</evidence>
<comment type="caution">
    <text evidence="7">Lacks conserved residue(s) required for the propagation of feature annotation.</text>
</comment>
<dbReference type="EMBL" id="OW152826">
    <property type="protein sequence ID" value="CAH2042299.1"/>
    <property type="molecule type" value="Genomic_DNA"/>
</dbReference>
<accession>A0ABN8I3X9</accession>
<evidence type="ECO:0000256" key="1">
    <source>
        <dbReference type="ARBA" id="ARBA00001947"/>
    </source>
</evidence>
<dbReference type="SUPFAM" id="SSF53187">
    <property type="entry name" value="Zn-dependent exopeptidases"/>
    <property type="match status" value="1"/>
</dbReference>
<comment type="similarity">
    <text evidence="2 7">Belongs to the peptidase M14 family.</text>
</comment>